<evidence type="ECO:0000313" key="2">
    <source>
        <dbReference type="Proteomes" id="UP000639006"/>
    </source>
</evidence>
<protein>
    <recommendedName>
        <fullName evidence="3">PIN domain-containing protein</fullName>
    </recommendedName>
</protein>
<organism evidence="1 2">
    <name type="scientific">Candidatus Argoarchaeum ethanivorans</name>
    <dbReference type="NCBI Taxonomy" id="2608793"/>
    <lineage>
        <taxon>Archaea</taxon>
        <taxon>Methanobacteriati</taxon>
        <taxon>Methanobacteriota</taxon>
        <taxon>Stenosarchaea group</taxon>
        <taxon>Methanomicrobia</taxon>
        <taxon>Methanosarcinales</taxon>
        <taxon>Methanosarcinales incertae sedis</taxon>
        <taxon>GOM Arc I cluster</taxon>
        <taxon>Candidatus Argoarchaeum</taxon>
    </lineage>
</organism>
<dbReference type="Pfam" id="PF11848">
    <property type="entry name" value="DUF3368"/>
    <property type="match status" value="1"/>
</dbReference>
<evidence type="ECO:0000313" key="1">
    <source>
        <dbReference type="EMBL" id="CAD6491518.1"/>
    </source>
</evidence>
<sequence>MSILLDTDVLSAFAKIGELELLNEPFPSDELLITNGVYEELAYISESGYGFVNQIFGFVRNTPMDGEELDTYHSFLKRTNLGKGELQCIVVCTVRGYTFITNDRKAKNFASAKGVVAWNIPDLLKALWVAGIKSKEDVAILIRMLEQKDAMIIKNKNQILESAMD</sequence>
<evidence type="ECO:0008006" key="3">
    <source>
        <dbReference type="Google" id="ProtNLM"/>
    </source>
</evidence>
<dbReference type="InterPro" id="IPR029060">
    <property type="entry name" value="PIN-like_dom_sf"/>
</dbReference>
<comment type="caution">
    <text evidence="1">The sequence shown here is derived from an EMBL/GenBank/DDBJ whole genome shotgun (WGS) entry which is preliminary data.</text>
</comment>
<dbReference type="Proteomes" id="UP000639006">
    <property type="component" value="Unassembled WGS sequence"/>
</dbReference>
<reference evidence="1" key="1">
    <citation type="submission" date="2020-10" db="EMBL/GenBank/DDBJ databases">
        <authorList>
            <person name="Hahn C.J."/>
            <person name="Laso-Perez R."/>
            <person name="Vulcano F."/>
            <person name="Vaziourakis K.-M."/>
            <person name="Stokke R."/>
            <person name="Steen I.H."/>
            <person name="Teske A."/>
            <person name="Boetius A."/>
            <person name="Liebeke M."/>
            <person name="Amann R."/>
            <person name="Knittel K."/>
        </authorList>
    </citation>
    <scope>NUCLEOTIDE SEQUENCE</scope>
    <source>
        <strain evidence="1">Gfbio:e3339647-f889-4370-9287-4fb5cb688e4c:AG392M11_GoMArc1</strain>
    </source>
</reference>
<gene>
    <name evidence="1" type="ORF">DIAAKJNI_00119</name>
</gene>
<proteinExistence type="predicted"/>
<dbReference type="CDD" id="cd09854">
    <property type="entry name" value="PIN_VapC-like"/>
    <property type="match status" value="1"/>
</dbReference>
<accession>A0A811T6L5</accession>
<dbReference type="SUPFAM" id="SSF88723">
    <property type="entry name" value="PIN domain-like"/>
    <property type="match status" value="1"/>
</dbReference>
<dbReference type="InterPro" id="IPR021799">
    <property type="entry name" value="PIN-like_prokaryotic"/>
</dbReference>
<dbReference type="AlphaFoldDB" id="A0A811T6L5"/>
<name>A0A811T6L5_9EURY</name>
<dbReference type="EMBL" id="CAJHIQ010000004">
    <property type="protein sequence ID" value="CAD6491518.1"/>
    <property type="molecule type" value="Genomic_DNA"/>
</dbReference>